<dbReference type="Gene3D" id="3.30.10.20">
    <property type="match status" value="1"/>
</dbReference>
<comment type="caution">
    <text evidence="14">The sequence shown here is derived from an EMBL/GenBank/DDBJ whole genome shotgun (WGS) entry which is preliminary data.</text>
</comment>
<evidence type="ECO:0000256" key="9">
    <source>
        <dbReference type="ARBA" id="ARBA00048679"/>
    </source>
</evidence>
<name>A0A317QKF0_9ACTN</name>
<evidence type="ECO:0000256" key="3">
    <source>
        <dbReference type="ARBA" id="ARBA00022679"/>
    </source>
</evidence>
<dbReference type="SUPFAM" id="SSF56112">
    <property type="entry name" value="Protein kinase-like (PK-like)"/>
    <property type="match status" value="1"/>
</dbReference>
<evidence type="ECO:0000313" key="15">
    <source>
        <dbReference type="Proteomes" id="UP000246661"/>
    </source>
</evidence>
<feature type="compositionally biased region" description="Low complexity" evidence="10">
    <location>
        <begin position="534"/>
        <end position="589"/>
    </location>
</feature>
<sequence length="589" mass="58852">MLGDRYELLQLIASGGMGQVWRGTDELLHRPVAVKVLRSEYTGDPTFLARFRAEAQHAAALNHPNIAAVYDYGETTARDTAGDTGETLAYLVMELVEGEPLSALLRREGHLDTATTLSVLEQTAAALAEAHRAGLVHRDVKPGNILVRADGSVKITDFGIAWSAGSVPLTQTGQVIGTPQYLSPEQAEGHLATPASDVYALGLVGYECLSGHPAFEGDNAVTIALKQLRSEPEPLPDTLPGDVRTLIRRALSKDPAARMADGAAFVAAIADARAGRLPALEPSPVPAAVPAAVPSATPAVGVPAVLDAGPPTQAADPVLPGPRSPRRSSPPPPPRRRVAAVLVPLLALLLGAGLAAVVFSALTDPGTRPVAAAQTRDDDGGVVLDAGDYVGRPIDDVATQLSALGLGVERREQVTGSAVPGRVLGVSPEGVQLEPGDDVVVTFAVAPSGGRGTGSSSSGGDADGEVSAVTGDSAPGRVVEPVAPAPDPAPGSTATTTEAAAPTSSTAAGSSAADPGTGASTGPGATTGPGTGTSGTATSGSATATTTRTTTPRTTSPDPTGTTTSSPTEPTTPTTASSSSPVAGGSTAG</sequence>
<keyword evidence="4" id="KW-0677">Repeat</keyword>
<dbReference type="PANTHER" id="PTHR43289:SF6">
    <property type="entry name" value="SERINE_THREONINE-PROTEIN KINASE NEKL-3"/>
    <property type="match status" value="1"/>
</dbReference>
<dbReference type="PROSITE" id="PS51178">
    <property type="entry name" value="PASTA"/>
    <property type="match status" value="1"/>
</dbReference>
<evidence type="ECO:0000256" key="11">
    <source>
        <dbReference type="SAM" id="Phobius"/>
    </source>
</evidence>
<dbReference type="OrthoDB" id="308915at2"/>
<dbReference type="Pfam" id="PF00069">
    <property type="entry name" value="Pkinase"/>
    <property type="match status" value="1"/>
</dbReference>
<feature type="compositionally biased region" description="Gly residues" evidence="10">
    <location>
        <begin position="519"/>
        <end position="533"/>
    </location>
</feature>
<keyword evidence="11" id="KW-0472">Membrane</keyword>
<evidence type="ECO:0000259" key="12">
    <source>
        <dbReference type="PROSITE" id="PS50011"/>
    </source>
</evidence>
<feature type="domain" description="Protein kinase" evidence="12">
    <location>
        <begin position="6"/>
        <end position="280"/>
    </location>
</feature>
<keyword evidence="5" id="KW-0547">Nucleotide-binding</keyword>
<dbReference type="GO" id="GO:0045717">
    <property type="term" value="P:negative regulation of fatty acid biosynthetic process"/>
    <property type="evidence" value="ECO:0007669"/>
    <property type="project" value="UniProtKB-ARBA"/>
</dbReference>
<dbReference type="InterPro" id="IPR005543">
    <property type="entry name" value="PASTA_dom"/>
</dbReference>
<evidence type="ECO:0000259" key="13">
    <source>
        <dbReference type="PROSITE" id="PS51178"/>
    </source>
</evidence>
<evidence type="ECO:0000256" key="10">
    <source>
        <dbReference type="SAM" id="MobiDB-lite"/>
    </source>
</evidence>
<organism evidence="14 15">
    <name type="scientific">Geodermatophilus normandii</name>
    <dbReference type="NCBI Taxonomy" id="1137989"/>
    <lineage>
        <taxon>Bacteria</taxon>
        <taxon>Bacillati</taxon>
        <taxon>Actinomycetota</taxon>
        <taxon>Actinomycetes</taxon>
        <taxon>Geodermatophilales</taxon>
        <taxon>Geodermatophilaceae</taxon>
        <taxon>Geodermatophilus</taxon>
    </lineage>
</organism>
<dbReference type="FunFam" id="1.10.510.10:FF:000021">
    <property type="entry name" value="Serine/threonine protein kinase"/>
    <property type="match status" value="1"/>
</dbReference>
<dbReference type="FunFam" id="3.30.200.20:FF:000035">
    <property type="entry name" value="Serine/threonine protein kinase Stk1"/>
    <property type="match status" value="1"/>
</dbReference>
<evidence type="ECO:0000256" key="6">
    <source>
        <dbReference type="ARBA" id="ARBA00022777"/>
    </source>
</evidence>
<dbReference type="Pfam" id="PF03793">
    <property type="entry name" value="PASTA"/>
    <property type="match status" value="1"/>
</dbReference>
<feature type="domain" description="PASTA" evidence="13">
    <location>
        <begin position="380"/>
        <end position="445"/>
    </location>
</feature>
<dbReference type="GO" id="GO:0005524">
    <property type="term" value="F:ATP binding"/>
    <property type="evidence" value="ECO:0007669"/>
    <property type="project" value="UniProtKB-KW"/>
</dbReference>
<comment type="catalytic activity">
    <reaction evidence="8">
        <text>L-threonyl-[protein] + ATP = O-phospho-L-threonyl-[protein] + ADP + H(+)</text>
        <dbReference type="Rhea" id="RHEA:46608"/>
        <dbReference type="Rhea" id="RHEA-COMP:11060"/>
        <dbReference type="Rhea" id="RHEA-COMP:11605"/>
        <dbReference type="ChEBI" id="CHEBI:15378"/>
        <dbReference type="ChEBI" id="CHEBI:30013"/>
        <dbReference type="ChEBI" id="CHEBI:30616"/>
        <dbReference type="ChEBI" id="CHEBI:61977"/>
        <dbReference type="ChEBI" id="CHEBI:456216"/>
        <dbReference type="EC" id="2.7.11.1"/>
    </reaction>
</comment>
<dbReference type="SMART" id="SM00220">
    <property type="entry name" value="S_TKc"/>
    <property type="match status" value="1"/>
</dbReference>
<keyword evidence="11" id="KW-0812">Transmembrane</keyword>
<dbReference type="PROSITE" id="PS00108">
    <property type="entry name" value="PROTEIN_KINASE_ST"/>
    <property type="match status" value="1"/>
</dbReference>
<dbReference type="GO" id="GO:0004674">
    <property type="term" value="F:protein serine/threonine kinase activity"/>
    <property type="evidence" value="ECO:0007669"/>
    <property type="project" value="UniProtKB-KW"/>
</dbReference>
<dbReference type="PROSITE" id="PS50011">
    <property type="entry name" value="PROTEIN_KINASE_DOM"/>
    <property type="match status" value="1"/>
</dbReference>
<keyword evidence="2" id="KW-0723">Serine/threonine-protein kinase</keyword>
<reference evidence="15" key="1">
    <citation type="submission" date="2018-05" db="EMBL/GenBank/DDBJ databases">
        <authorList>
            <person name="Klenk H.-P."/>
            <person name="Huntemann M."/>
            <person name="Clum A."/>
            <person name="Pillay M."/>
            <person name="Palaniappan K."/>
            <person name="Varghese N."/>
            <person name="Mikhailova N."/>
            <person name="Stamatis D."/>
            <person name="Reddy T."/>
            <person name="Daum C."/>
            <person name="Shapiro N."/>
            <person name="Ivanova N."/>
            <person name="Kyrpides N."/>
            <person name="Woyke T."/>
        </authorList>
    </citation>
    <scope>NUCLEOTIDE SEQUENCE [LARGE SCALE GENOMIC DNA]</scope>
    <source>
        <strain evidence="15">DSM 45417</strain>
    </source>
</reference>
<keyword evidence="3" id="KW-0808">Transferase</keyword>
<proteinExistence type="predicted"/>
<keyword evidence="15" id="KW-1185">Reference proteome</keyword>
<dbReference type="InterPro" id="IPR008271">
    <property type="entry name" value="Ser/Thr_kinase_AS"/>
</dbReference>
<keyword evidence="6 14" id="KW-0418">Kinase</keyword>
<dbReference type="InterPro" id="IPR000719">
    <property type="entry name" value="Prot_kinase_dom"/>
</dbReference>
<evidence type="ECO:0000256" key="5">
    <source>
        <dbReference type="ARBA" id="ARBA00022741"/>
    </source>
</evidence>
<feature type="compositionally biased region" description="Low complexity" evidence="10">
    <location>
        <begin position="490"/>
        <end position="518"/>
    </location>
</feature>
<dbReference type="InterPro" id="IPR011009">
    <property type="entry name" value="Kinase-like_dom_sf"/>
</dbReference>
<comment type="catalytic activity">
    <reaction evidence="9">
        <text>L-seryl-[protein] + ATP = O-phospho-L-seryl-[protein] + ADP + H(+)</text>
        <dbReference type="Rhea" id="RHEA:17989"/>
        <dbReference type="Rhea" id="RHEA-COMP:9863"/>
        <dbReference type="Rhea" id="RHEA-COMP:11604"/>
        <dbReference type="ChEBI" id="CHEBI:15378"/>
        <dbReference type="ChEBI" id="CHEBI:29999"/>
        <dbReference type="ChEBI" id="CHEBI:30616"/>
        <dbReference type="ChEBI" id="CHEBI:83421"/>
        <dbReference type="ChEBI" id="CHEBI:456216"/>
        <dbReference type="EC" id="2.7.11.1"/>
    </reaction>
</comment>
<evidence type="ECO:0000256" key="2">
    <source>
        <dbReference type="ARBA" id="ARBA00022527"/>
    </source>
</evidence>
<feature type="compositionally biased region" description="Pro residues" evidence="10">
    <location>
        <begin position="319"/>
        <end position="333"/>
    </location>
</feature>
<evidence type="ECO:0000256" key="8">
    <source>
        <dbReference type="ARBA" id="ARBA00047899"/>
    </source>
</evidence>
<feature type="region of interest" description="Disordered" evidence="10">
    <location>
        <begin position="445"/>
        <end position="589"/>
    </location>
</feature>
<dbReference type="EMBL" id="QGTX01000001">
    <property type="protein sequence ID" value="PWW22120.1"/>
    <property type="molecule type" value="Genomic_DNA"/>
</dbReference>
<dbReference type="AlphaFoldDB" id="A0A317QKF0"/>
<dbReference type="Gene3D" id="1.10.510.10">
    <property type="entry name" value="Transferase(Phosphotransferase) domain 1"/>
    <property type="match status" value="1"/>
</dbReference>
<protein>
    <recommendedName>
        <fullName evidence="1">non-specific serine/threonine protein kinase</fullName>
        <ecNumber evidence="1">2.7.11.1</ecNumber>
    </recommendedName>
</protein>
<dbReference type="EC" id="2.7.11.1" evidence="1"/>
<feature type="transmembrane region" description="Helical" evidence="11">
    <location>
        <begin position="338"/>
        <end position="362"/>
    </location>
</feature>
<keyword evidence="7" id="KW-0067">ATP-binding</keyword>
<evidence type="ECO:0000256" key="1">
    <source>
        <dbReference type="ARBA" id="ARBA00012513"/>
    </source>
</evidence>
<gene>
    <name evidence="14" type="ORF">JD79_01268</name>
</gene>
<keyword evidence="11" id="KW-1133">Transmembrane helix</keyword>
<dbReference type="Proteomes" id="UP000246661">
    <property type="component" value="Unassembled WGS sequence"/>
</dbReference>
<evidence type="ECO:0000256" key="7">
    <source>
        <dbReference type="ARBA" id="ARBA00022840"/>
    </source>
</evidence>
<dbReference type="Gene3D" id="3.30.200.20">
    <property type="entry name" value="Phosphorylase Kinase, domain 1"/>
    <property type="match status" value="1"/>
</dbReference>
<feature type="region of interest" description="Disordered" evidence="10">
    <location>
        <begin position="304"/>
        <end position="335"/>
    </location>
</feature>
<evidence type="ECO:0000313" key="14">
    <source>
        <dbReference type="EMBL" id="PWW22120.1"/>
    </source>
</evidence>
<evidence type="ECO:0000256" key="4">
    <source>
        <dbReference type="ARBA" id="ARBA00022737"/>
    </source>
</evidence>
<dbReference type="CDD" id="cd06577">
    <property type="entry name" value="PASTA_pknB"/>
    <property type="match status" value="1"/>
</dbReference>
<dbReference type="CDD" id="cd14014">
    <property type="entry name" value="STKc_PknB_like"/>
    <property type="match status" value="1"/>
</dbReference>
<dbReference type="PANTHER" id="PTHR43289">
    <property type="entry name" value="MITOGEN-ACTIVATED PROTEIN KINASE KINASE KINASE 20-RELATED"/>
    <property type="match status" value="1"/>
</dbReference>
<accession>A0A317QKF0</accession>